<comment type="pathway">
    <text evidence="9">Protein modification; lipoprotein biosynthesis (N-acyl transfer).</text>
</comment>
<dbReference type="RefSeq" id="WP_186769224.1">
    <property type="nucleotide sequence ID" value="NZ_JACOMF010000003.1"/>
</dbReference>
<dbReference type="InterPro" id="IPR036526">
    <property type="entry name" value="C-N_Hydrolase_sf"/>
</dbReference>
<evidence type="ECO:0000256" key="2">
    <source>
        <dbReference type="ARBA" id="ARBA00010065"/>
    </source>
</evidence>
<dbReference type="Pfam" id="PF20154">
    <property type="entry name" value="LNT_N"/>
    <property type="match status" value="1"/>
</dbReference>
<evidence type="ECO:0000256" key="9">
    <source>
        <dbReference type="HAMAP-Rule" id="MF_01148"/>
    </source>
</evidence>
<feature type="transmembrane region" description="Helical" evidence="9">
    <location>
        <begin position="497"/>
        <end position="520"/>
    </location>
</feature>
<dbReference type="InterPro" id="IPR003010">
    <property type="entry name" value="C-N_Hydrolase"/>
</dbReference>
<dbReference type="Proteomes" id="UP000600101">
    <property type="component" value="Unassembled WGS sequence"/>
</dbReference>
<dbReference type="InterPro" id="IPR004563">
    <property type="entry name" value="Apolipo_AcylTrfase"/>
</dbReference>
<dbReference type="PROSITE" id="PS50263">
    <property type="entry name" value="CN_HYDROLASE"/>
    <property type="match status" value="1"/>
</dbReference>
<dbReference type="HAMAP" id="MF_01148">
    <property type="entry name" value="Lnt"/>
    <property type="match status" value="1"/>
</dbReference>
<evidence type="ECO:0000256" key="3">
    <source>
        <dbReference type="ARBA" id="ARBA00022475"/>
    </source>
</evidence>
<feature type="transmembrane region" description="Helical" evidence="9">
    <location>
        <begin position="146"/>
        <end position="169"/>
    </location>
</feature>
<evidence type="ECO:0000256" key="6">
    <source>
        <dbReference type="ARBA" id="ARBA00022989"/>
    </source>
</evidence>
<sequence length="535" mass="56566">MGIRNPLLAPAAALALRNSVFLPLLDRLSALSWWRQLLVAFGLGLFSALALPPVHAVPVLLVSILGLVALAAAAPSWRRAGWIGFAWGWGHHLAGIYWVTHAILTDVATFWWLVPLAAPGLAIPLALSVVPPVLVARALPPGWPRLLGFAGAWVLAELARGVAFTGFPWNLIGTVWAFAALPVQAASLVGVHGLSLATLLLAGLPLLRGWRPWAGGALALAALAGFGAWRLNMPLPPDQAVQIVLVQGNVGQEVKWRPEQRLPIFQRYLELTATAARQVPPGTTVAVIWPETASPFLLAQDPEARRLAAEALPPDALLLGGTVRAEWRPDGTLDRLFNSLAVLDPAGRVLTVYDKAHLVPFGEYMPLAGLIPIRMVTGGMDFSAGPGPVELAPSGLPPFGALICYEVIFPGAVTPVPRPDWLVNITNDAWFGHSAGPWQHLAAARLRAVEEGLPLARAAQTGISVLFDARGERRLMLPLGATGTLSGPLPGALPPTLFARVGVALPAALALVCLVLAVLAGRCGGRRVQQPIDLV</sequence>
<comment type="function">
    <text evidence="9">Catalyzes the phospholipid dependent N-acylation of the N-terminal cysteine of apolipoprotein, the last step in lipoprotein maturation.</text>
</comment>
<dbReference type="EC" id="2.3.1.269" evidence="9"/>
<keyword evidence="8 9" id="KW-0012">Acyltransferase</keyword>
<name>A0A9X0QWD2_9PROT</name>
<dbReference type="Gene3D" id="3.60.110.10">
    <property type="entry name" value="Carbon-nitrogen hydrolase"/>
    <property type="match status" value="1"/>
</dbReference>
<comment type="subcellular location">
    <subcellularLocation>
        <location evidence="1 9">Cell membrane</location>
        <topology evidence="1 9">Multi-pass membrane protein</topology>
    </subcellularLocation>
</comment>
<dbReference type="SUPFAM" id="SSF56317">
    <property type="entry name" value="Carbon-nitrogen hydrolase"/>
    <property type="match status" value="1"/>
</dbReference>
<evidence type="ECO:0000313" key="11">
    <source>
        <dbReference type="EMBL" id="MBC4014453.1"/>
    </source>
</evidence>
<dbReference type="PANTHER" id="PTHR38686">
    <property type="entry name" value="APOLIPOPROTEIN N-ACYLTRANSFERASE"/>
    <property type="match status" value="1"/>
</dbReference>
<evidence type="ECO:0000256" key="7">
    <source>
        <dbReference type="ARBA" id="ARBA00023136"/>
    </source>
</evidence>
<gene>
    <name evidence="9 11" type="primary">lnt</name>
    <name evidence="11" type="ORF">H7965_03870</name>
</gene>
<reference evidence="11" key="1">
    <citation type="submission" date="2020-08" db="EMBL/GenBank/DDBJ databases">
        <authorList>
            <person name="Hu Y."/>
            <person name="Nguyen S.V."/>
            <person name="Li F."/>
            <person name="Fanning S."/>
        </authorList>
    </citation>
    <scope>NUCLEOTIDE SEQUENCE</scope>
    <source>
        <strain evidence="11">SYSU D8009</strain>
    </source>
</reference>
<keyword evidence="12" id="KW-1185">Reference proteome</keyword>
<keyword evidence="3 9" id="KW-1003">Cell membrane</keyword>
<dbReference type="CDD" id="cd07571">
    <property type="entry name" value="ALP_N-acyl_transferase"/>
    <property type="match status" value="1"/>
</dbReference>
<proteinExistence type="inferred from homology"/>
<dbReference type="GO" id="GO:0005886">
    <property type="term" value="C:plasma membrane"/>
    <property type="evidence" value="ECO:0007669"/>
    <property type="project" value="UniProtKB-SubCell"/>
</dbReference>
<keyword evidence="4 9" id="KW-0808">Transferase</keyword>
<evidence type="ECO:0000256" key="4">
    <source>
        <dbReference type="ARBA" id="ARBA00022679"/>
    </source>
</evidence>
<accession>A0A9X0QWD2</accession>
<comment type="catalytic activity">
    <reaction evidence="9">
        <text>N-terminal S-1,2-diacyl-sn-glyceryl-L-cysteinyl-[lipoprotein] + a glycerophospholipid = N-acyl-S-1,2-diacyl-sn-glyceryl-L-cysteinyl-[lipoprotein] + a 2-acyl-sn-glycero-3-phospholipid + H(+)</text>
        <dbReference type="Rhea" id="RHEA:48228"/>
        <dbReference type="Rhea" id="RHEA-COMP:14681"/>
        <dbReference type="Rhea" id="RHEA-COMP:14684"/>
        <dbReference type="ChEBI" id="CHEBI:15378"/>
        <dbReference type="ChEBI" id="CHEBI:136912"/>
        <dbReference type="ChEBI" id="CHEBI:140656"/>
        <dbReference type="ChEBI" id="CHEBI:140657"/>
        <dbReference type="ChEBI" id="CHEBI:140660"/>
        <dbReference type="EC" id="2.3.1.269"/>
    </reaction>
</comment>
<feature type="transmembrane region" description="Helical" evidence="9">
    <location>
        <begin position="175"/>
        <end position="201"/>
    </location>
</feature>
<dbReference type="EMBL" id="JACOMF010000003">
    <property type="protein sequence ID" value="MBC4014453.1"/>
    <property type="molecule type" value="Genomic_DNA"/>
</dbReference>
<comment type="similarity">
    <text evidence="2 9">Belongs to the CN hydrolase family. Apolipoprotein N-acyltransferase subfamily.</text>
</comment>
<evidence type="ECO:0000256" key="1">
    <source>
        <dbReference type="ARBA" id="ARBA00004651"/>
    </source>
</evidence>
<feature type="domain" description="CN hydrolase" evidence="10">
    <location>
        <begin position="246"/>
        <end position="495"/>
    </location>
</feature>
<keyword evidence="7 9" id="KW-0472">Membrane</keyword>
<keyword evidence="6 9" id="KW-1133">Transmembrane helix</keyword>
<keyword evidence="5 9" id="KW-0812">Transmembrane</keyword>
<feature type="transmembrane region" description="Helical" evidence="9">
    <location>
        <begin position="110"/>
        <end position="134"/>
    </location>
</feature>
<dbReference type="Pfam" id="PF00795">
    <property type="entry name" value="CN_hydrolase"/>
    <property type="match status" value="1"/>
</dbReference>
<dbReference type="GO" id="GO:0042158">
    <property type="term" value="P:lipoprotein biosynthetic process"/>
    <property type="evidence" value="ECO:0007669"/>
    <property type="project" value="UniProtKB-UniRule"/>
</dbReference>
<feature type="transmembrane region" description="Helical" evidence="9">
    <location>
        <begin position="82"/>
        <end position="104"/>
    </location>
</feature>
<dbReference type="AlphaFoldDB" id="A0A9X0QWD2"/>
<evidence type="ECO:0000256" key="8">
    <source>
        <dbReference type="ARBA" id="ARBA00023315"/>
    </source>
</evidence>
<dbReference type="GO" id="GO:0016410">
    <property type="term" value="F:N-acyltransferase activity"/>
    <property type="evidence" value="ECO:0007669"/>
    <property type="project" value="UniProtKB-UniRule"/>
</dbReference>
<evidence type="ECO:0000256" key="5">
    <source>
        <dbReference type="ARBA" id="ARBA00022692"/>
    </source>
</evidence>
<dbReference type="InterPro" id="IPR045378">
    <property type="entry name" value="LNT_N"/>
</dbReference>
<evidence type="ECO:0000313" key="12">
    <source>
        <dbReference type="Proteomes" id="UP000600101"/>
    </source>
</evidence>
<feature type="transmembrane region" description="Helical" evidence="9">
    <location>
        <begin position="213"/>
        <end position="231"/>
    </location>
</feature>
<dbReference type="PANTHER" id="PTHR38686:SF1">
    <property type="entry name" value="APOLIPOPROTEIN N-ACYLTRANSFERASE"/>
    <property type="match status" value="1"/>
</dbReference>
<feature type="transmembrane region" description="Helical" evidence="9">
    <location>
        <begin position="37"/>
        <end position="70"/>
    </location>
</feature>
<evidence type="ECO:0000259" key="10">
    <source>
        <dbReference type="PROSITE" id="PS50263"/>
    </source>
</evidence>
<dbReference type="NCBIfam" id="TIGR00546">
    <property type="entry name" value="lnt"/>
    <property type="match status" value="1"/>
</dbReference>
<organism evidence="11 12">
    <name type="scientific">Siccirubricoccus deserti</name>
    <dbReference type="NCBI Taxonomy" id="2013562"/>
    <lineage>
        <taxon>Bacteria</taxon>
        <taxon>Pseudomonadati</taxon>
        <taxon>Pseudomonadota</taxon>
        <taxon>Alphaproteobacteria</taxon>
        <taxon>Acetobacterales</taxon>
        <taxon>Roseomonadaceae</taxon>
        <taxon>Siccirubricoccus</taxon>
    </lineage>
</organism>
<comment type="caution">
    <text evidence="11">The sequence shown here is derived from an EMBL/GenBank/DDBJ whole genome shotgun (WGS) entry which is preliminary data.</text>
</comment>
<protein>
    <recommendedName>
        <fullName evidence="9">Apolipoprotein N-acyltransferase</fullName>
        <shortName evidence="9">ALP N-acyltransferase</shortName>
        <ecNumber evidence="9">2.3.1.269</ecNumber>
    </recommendedName>
</protein>